<dbReference type="PANTHER" id="PTHR12013">
    <property type="entry name" value="SIGNAL RECOGNITION PARTICLE 14 KD PROTEIN"/>
    <property type="match status" value="1"/>
</dbReference>
<dbReference type="InterPro" id="IPR009018">
    <property type="entry name" value="Signal_recog_particle_SRP9/14"/>
</dbReference>
<reference evidence="8" key="1">
    <citation type="submission" date="2021-01" db="EMBL/GenBank/DDBJ databases">
        <authorList>
            <person name="Corre E."/>
            <person name="Pelletier E."/>
            <person name="Niang G."/>
            <person name="Scheremetjew M."/>
            <person name="Finn R."/>
            <person name="Kale V."/>
            <person name="Holt S."/>
            <person name="Cochrane G."/>
            <person name="Meng A."/>
            <person name="Brown T."/>
            <person name="Cohen L."/>
        </authorList>
    </citation>
    <scope>NUCLEOTIDE SEQUENCE</scope>
    <source>
        <strain evidence="8">CCMP1381</strain>
    </source>
</reference>
<keyword evidence="5 7" id="KW-0733">Signal recognition particle</keyword>
<dbReference type="Pfam" id="PF02290">
    <property type="entry name" value="SRP14"/>
    <property type="match status" value="1"/>
</dbReference>
<evidence type="ECO:0000256" key="5">
    <source>
        <dbReference type="ARBA" id="ARBA00023135"/>
    </source>
</evidence>
<sequence length="101" mass="11730">MVVVDQDTFLTQLTKMYEESRDQGTVSITLKRVSVKGTPEDPNRCMVRARCSSKKTQISTMVAARDSRRFQEMMSNIMKVHMDSLKRKQRKKNNRGSMQNI</sequence>
<organism evidence="8">
    <name type="scientific">Octactis speculum</name>
    <dbReference type="NCBI Taxonomy" id="3111310"/>
    <lineage>
        <taxon>Eukaryota</taxon>
        <taxon>Sar</taxon>
        <taxon>Stramenopiles</taxon>
        <taxon>Ochrophyta</taxon>
        <taxon>Dictyochophyceae</taxon>
        <taxon>Dictyochales</taxon>
        <taxon>Dictyochaceae</taxon>
        <taxon>Octactis</taxon>
    </lineage>
</organism>
<dbReference type="GO" id="GO:0008312">
    <property type="term" value="F:7S RNA binding"/>
    <property type="evidence" value="ECO:0007669"/>
    <property type="project" value="UniProtKB-UniRule"/>
</dbReference>
<evidence type="ECO:0000256" key="7">
    <source>
        <dbReference type="RuleBase" id="RU368100"/>
    </source>
</evidence>
<dbReference type="SUPFAM" id="SSF54762">
    <property type="entry name" value="Signal recognition particle alu RNA binding heterodimer, SRP9/14"/>
    <property type="match status" value="1"/>
</dbReference>
<evidence type="ECO:0000256" key="3">
    <source>
        <dbReference type="ARBA" id="ARBA00022490"/>
    </source>
</evidence>
<keyword evidence="6 7" id="KW-0687">Ribonucleoprotein</keyword>
<dbReference type="GO" id="GO:0006614">
    <property type="term" value="P:SRP-dependent cotranslational protein targeting to membrane"/>
    <property type="evidence" value="ECO:0007669"/>
    <property type="project" value="UniProtKB-UniRule"/>
</dbReference>
<dbReference type="GO" id="GO:0005786">
    <property type="term" value="C:signal recognition particle, endoplasmic reticulum targeting"/>
    <property type="evidence" value="ECO:0007669"/>
    <property type="project" value="UniProtKB-UniRule"/>
</dbReference>
<gene>
    <name evidence="8" type="ORF">DSPE1174_LOCUS14723</name>
</gene>
<evidence type="ECO:0000256" key="6">
    <source>
        <dbReference type="ARBA" id="ARBA00023274"/>
    </source>
</evidence>
<keyword evidence="4 7" id="KW-0694">RNA-binding</keyword>
<dbReference type="EMBL" id="HBGS01028941">
    <property type="protein sequence ID" value="CAD9425682.1"/>
    <property type="molecule type" value="Transcribed_RNA"/>
</dbReference>
<accession>A0A7S2G1U2</accession>
<keyword evidence="3 7" id="KW-0963">Cytoplasm</keyword>
<comment type="similarity">
    <text evidence="2 7">Belongs to the SRP14 family.</text>
</comment>
<comment type="function">
    <text evidence="7">Component of the signal recognition particle (SRP) complex, a ribonucleoprotein complex that mediates the cotranslational targeting of secretory and membrane proteins to the endoplasmic reticulum (ER). SRP9 together with SRP14 and the Alu portion of the SRP RNA, constitutes the elongation arrest domain of SRP. The complex of SRP9 and SRP14 is required for SRP RNA binding.</text>
</comment>
<proteinExistence type="inferred from homology"/>
<dbReference type="Gene3D" id="3.30.720.10">
    <property type="entry name" value="Signal recognition particle alu RNA binding heterodimer, srp9/1"/>
    <property type="match status" value="1"/>
</dbReference>
<comment type="subunit">
    <text evidence="7">Heterodimer with SRP9; binds RNA as heterodimer. Component of a signal recognition particle (SRP) complex that consists of a 7SL RNA molecule of 300 nucleotides and six protein subunits: SRP72, SRP68, SRP54, SRP19, SRP14 and SRP9.</text>
</comment>
<dbReference type="AlphaFoldDB" id="A0A7S2G1U2"/>
<evidence type="ECO:0000256" key="4">
    <source>
        <dbReference type="ARBA" id="ARBA00022884"/>
    </source>
</evidence>
<protein>
    <recommendedName>
        <fullName evidence="7">Signal recognition particle 14 kDa protein</fullName>
        <shortName evidence="7">SRP14</shortName>
    </recommendedName>
</protein>
<dbReference type="InterPro" id="IPR003210">
    <property type="entry name" value="Signal_recog_particle_SRP14"/>
</dbReference>
<evidence type="ECO:0000256" key="2">
    <source>
        <dbReference type="ARBA" id="ARBA00010349"/>
    </source>
</evidence>
<evidence type="ECO:0000256" key="1">
    <source>
        <dbReference type="ARBA" id="ARBA00004496"/>
    </source>
</evidence>
<evidence type="ECO:0000313" key="8">
    <source>
        <dbReference type="EMBL" id="CAD9425682.1"/>
    </source>
</evidence>
<name>A0A7S2G1U2_9STRA</name>
<comment type="subcellular location">
    <subcellularLocation>
        <location evidence="1 7">Cytoplasm</location>
    </subcellularLocation>
</comment>
<dbReference type="GO" id="GO:0030942">
    <property type="term" value="F:endoplasmic reticulum signal peptide binding"/>
    <property type="evidence" value="ECO:0007669"/>
    <property type="project" value="UniProtKB-UniRule"/>
</dbReference>